<keyword evidence="2" id="KW-1185">Reference proteome</keyword>
<reference evidence="1" key="1">
    <citation type="submission" date="2021-06" db="EMBL/GenBank/DDBJ databases">
        <authorList>
            <person name="Kallberg Y."/>
            <person name="Tangrot J."/>
            <person name="Rosling A."/>
        </authorList>
    </citation>
    <scope>NUCLEOTIDE SEQUENCE</scope>
    <source>
        <strain evidence="1">MA461A</strain>
    </source>
</reference>
<accession>A0ACA9PPF7</accession>
<sequence length="93" mass="10772">NSLHFFSPPKKRILSTLVARPSRFFCLSILKLTAVILFPELVIVNISSLIILFSWQDSSSLSVLSLFWSSKIIDLDEYSIRYCEVKYISKELR</sequence>
<dbReference type="EMBL" id="CAJVQC010021874">
    <property type="protein sequence ID" value="CAG8715399.1"/>
    <property type="molecule type" value="Genomic_DNA"/>
</dbReference>
<name>A0ACA9PPF7_9GLOM</name>
<gene>
    <name evidence="1" type="ORF">RPERSI_LOCUS10852</name>
</gene>
<dbReference type="Proteomes" id="UP000789920">
    <property type="component" value="Unassembled WGS sequence"/>
</dbReference>
<feature type="non-terminal residue" evidence="1">
    <location>
        <position position="1"/>
    </location>
</feature>
<protein>
    <submittedName>
        <fullName evidence="1">8839_t:CDS:1</fullName>
    </submittedName>
</protein>
<proteinExistence type="predicted"/>
<evidence type="ECO:0000313" key="1">
    <source>
        <dbReference type="EMBL" id="CAG8715399.1"/>
    </source>
</evidence>
<comment type="caution">
    <text evidence="1">The sequence shown here is derived from an EMBL/GenBank/DDBJ whole genome shotgun (WGS) entry which is preliminary data.</text>
</comment>
<evidence type="ECO:0000313" key="2">
    <source>
        <dbReference type="Proteomes" id="UP000789920"/>
    </source>
</evidence>
<organism evidence="1 2">
    <name type="scientific">Racocetra persica</name>
    <dbReference type="NCBI Taxonomy" id="160502"/>
    <lineage>
        <taxon>Eukaryota</taxon>
        <taxon>Fungi</taxon>
        <taxon>Fungi incertae sedis</taxon>
        <taxon>Mucoromycota</taxon>
        <taxon>Glomeromycotina</taxon>
        <taxon>Glomeromycetes</taxon>
        <taxon>Diversisporales</taxon>
        <taxon>Gigasporaceae</taxon>
        <taxon>Racocetra</taxon>
    </lineage>
</organism>